<protein>
    <submittedName>
        <fullName evidence="2">SpoIIIAH-like family protein</fullName>
    </submittedName>
</protein>
<dbReference type="Gene3D" id="1.10.287.4300">
    <property type="entry name" value="Stage III sporulation protein AH-like"/>
    <property type="match status" value="1"/>
</dbReference>
<accession>A0A942V056</accession>
<name>A0A942V056_9FIRM</name>
<dbReference type="InterPro" id="IPR024232">
    <property type="entry name" value="SpoIIIAH"/>
</dbReference>
<dbReference type="InterPro" id="IPR038503">
    <property type="entry name" value="SpoIIIAH_sf"/>
</dbReference>
<organism evidence="2 3">
    <name type="scientific">Anaeromonas frigoriresistens</name>
    <dbReference type="NCBI Taxonomy" id="2683708"/>
    <lineage>
        <taxon>Bacteria</taxon>
        <taxon>Bacillati</taxon>
        <taxon>Bacillota</taxon>
        <taxon>Tissierellia</taxon>
        <taxon>Tissierellales</taxon>
        <taxon>Thermohalobacteraceae</taxon>
        <taxon>Anaeromonas</taxon>
    </lineage>
</organism>
<dbReference type="Proteomes" id="UP000724672">
    <property type="component" value="Unassembled WGS sequence"/>
</dbReference>
<evidence type="ECO:0000256" key="1">
    <source>
        <dbReference type="SAM" id="Phobius"/>
    </source>
</evidence>
<keyword evidence="1" id="KW-0812">Transmembrane</keyword>
<evidence type="ECO:0000313" key="3">
    <source>
        <dbReference type="Proteomes" id="UP000724672"/>
    </source>
</evidence>
<gene>
    <name evidence="2" type="ORF">GOQ27_16045</name>
</gene>
<comment type="caution">
    <text evidence="2">The sequence shown here is derived from an EMBL/GenBank/DDBJ whole genome shotgun (WGS) entry which is preliminary data.</text>
</comment>
<dbReference type="RefSeq" id="WP_203367887.1">
    <property type="nucleotide sequence ID" value="NZ_WSFT01000053.1"/>
</dbReference>
<keyword evidence="1" id="KW-1133">Transmembrane helix</keyword>
<evidence type="ECO:0000313" key="2">
    <source>
        <dbReference type="EMBL" id="MBS4539989.1"/>
    </source>
</evidence>
<keyword evidence="3" id="KW-1185">Reference proteome</keyword>
<reference evidence="2" key="1">
    <citation type="submission" date="2019-12" db="EMBL/GenBank/DDBJ databases">
        <title>Clostridiaceae gen. nov. sp. nov., isolated from sediment in Xinjiang, China.</title>
        <authorList>
            <person name="Zhang R."/>
        </authorList>
    </citation>
    <scope>NUCLEOTIDE SEQUENCE</scope>
    <source>
        <strain evidence="2">D2Q-11</strain>
    </source>
</reference>
<dbReference type="AlphaFoldDB" id="A0A942V056"/>
<feature type="transmembrane region" description="Helical" evidence="1">
    <location>
        <begin position="7"/>
        <end position="27"/>
    </location>
</feature>
<keyword evidence="1" id="KW-0472">Membrane</keyword>
<dbReference type="Pfam" id="PF12685">
    <property type="entry name" value="SpoIIIAH"/>
    <property type="match status" value="1"/>
</dbReference>
<sequence>MIIRKKTIYLVSLILMLVMLGFINHQLSKESVTDSSVDYQSYEEGLTEIANPNSDLVEVVNDLEDTEETSAEGEDIEVVDSIDTEVGDITSEVNAQIGTAITSEENIEKTNYFVEYRLSRDKMRAELIDRLNDIVKNDSTSQGVRDSAQKEIIEVGQLTEKELLVEGIIKSKGFEDALVFIGDSGARIVVSTNELSENEVMQILEIVTSETELKTSDIKIMKKQS</sequence>
<dbReference type="EMBL" id="WSFT01000053">
    <property type="protein sequence ID" value="MBS4539989.1"/>
    <property type="molecule type" value="Genomic_DNA"/>
</dbReference>
<proteinExistence type="predicted"/>